<reference evidence="1" key="1">
    <citation type="submission" date="2021-06" db="EMBL/GenBank/DDBJ databases">
        <title>Parelaphostrongylus tenuis whole genome reference sequence.</title>
        <authorList>
            <person name="Garwood T.J."/>
            <person name="Larsen P.A."/>
            <person name="Fountain-Jones N.M."/>
            <person name="Garbe J.R."/>
            <person name="Macchietto M.G."/>
            <person name="Kania S.A."/>
            <person name="Gerhold R.W."/>
            <person name="Richards J.E."/>
            <person name="Wolf T.M."/>
        </authorList>
    </citation>
    <scope>NUCLEOTIDE SEQUENCE</scope>
    <source>
        <strain evidence="1">MNPRO001-30</strain>
        <tissue evidence="1">Meninges</tissue>
    </source>
</reference>
<name>A0AAD5REJ2_PARTN</name>
<comment type="caution">
    <text evidence="1">The sequence shown here is derived from an EMBL/GenBank/DDBJ whole genome shotgun (WGS) entry which is preliminary data.</text>
</comment>
<proteinExistence type="predicted"/>
<evidence type="ECO:0000313" key="1">
    <source>
        <dbReference type="EMBL" id="KAJ1374844.1"/>
    </source>
</evidence>
<dbReference type="EMBL" id="JAHQIW010007490">
    <property type="protein sequence ID" value="KAJ1374844.1"/>
    <property type="molecule type" value="Genomic_DNA"/>
</dbReference>
<dbReference type="AlphaFoldDB" id="A0AAD5REJ2"/>
<sequence length="89" mass="9449">MLGVWGRHHQQSDDGSICALCLPMPANYLITELGQSDNGFGSIGEYASYCSDVDVTGPDCNGLCAHSNAWRCSSLRPAAKPSESVRSSV</sequence>
<keyword evidence="2" id="KW-1185">Reference proteome</keyword>
<protein>
    <submittedName>
        <fullName evidence="1">Uncharacterized protein</fullName>
    </submittedName>
</protein>
<organism evidence="1 2">
    <name type="scientific">Parelaphostrongylus tenuis</name>
    <name type="common">Meningeal worm</name>
    <dbReference type="NCBI Taxonomy" id="148309"/>
    <lineage>
        <taxon>Eukaryota</taxon>
        <taxon>Metazoa</taxon>
        <taxon>Ecdysozoa</taxon>
        <taxon>Nematoda</taxon>
        <taxon>Chromadorea</taxon>
        <taxon>Rhabditida</taxon>
        <taxon>Rhabditina</taxon>
        <taxon>Rhabditomorpha</taxon>
        <taxon>Strongyloidea</taxon>
        <taxon>Metastrongylidae</taxon>
        <taxon>Parelaphostrongylus</taxon>
    </lineage>
</organism>
<dbReference type="Proteomes" id="UP001196413">
    <property type="component" value="Unassembled WGS sequence"/>
</dbReference>
<accession>A0AAD5REJ2</accession>
<evidence type="ECO:0000313" key="2">
    <source>
        <dbReference type="Proteomes" id="UP001196413"/>
    </source>
</evidence>
<gene>
    <name evidence="1" type="ORF">KIN20_037946</name>
</gene>